<sequence>MKKREVNIVLMSTLSVCFILTGCRVPAPTYGTDKAVSLQFVDDIVKLVPSSSSDDNQPVMKRRPQLVYPEPNSRAVLPPPQANNTEDSPQLNVKQQHKRYLFRRQATGEEYVNYQRDLSEPPLVYRQPAKTAPVGQKGQDESVKERKRKRAARKAGSGEKKSLWPF</sequence>
<dbReference type="AlphaFoldDB" id="N6UPF1"/>
<feature type="region of interest" description="Disordered" evidence="1">
    <location>
        <begin position="50"/>
        <end position="99"/>
    </location>
</feature>
<proteinExistence type="predicted"/>
<dbReference type="HOGENOM" id="CLU_083241_0_0_5"/>
<dbReference type="PROSITE" id="PS51257">
    <property type="entry name" value="PROKAR_LIPOPROTEIN"/>
    <property type="match status" value="1"/>
</dbReference>
<organism evidence="2 3">
    <name type="scientific">Bartonella bovis m02</name>
    <dbReference type="NCBI Taxonomy" id="1094492"/>
    <lineage>
        <taxon>Bacteria</taxon>
        <taxon>Pseudomonadati</taxon>
        <taxon>Pseudomonadota</taxon>
        <taxon>Alphaproteobacteria</taxon>
        <taxon>Hyphomicrobiales</taxon>
        <taxon>Bartonellaceae</taxon>
        <taxon>Bartonella</taxon>
    </lineage>
</organism>
<evidence type="ECO:0000313" key="2">
    <source>
        <dbReference type="EMBL" id="ENN94234.1"/>
    </source>
</evidence>
<feature type="compositionally biased region" description="Basic and acidic residues" evidence="1">
    <location>
        <begin position="156"/>
        <end position="166"/>
    </location>
</feature>
<dbReference type="Proteomes" id="UP000014026">
    <property type="component" value="Unassembled WGS sequence"/>
</dbReference>
<evidence type="ECO:0008006" key="4">
    <source>
        <dbReference type="Google" id="ProtNLM"/>
    </source>
</evidence>
<reference evidence="2 3" key="1">
    <citation type="journal article" date="2013" name="PLoS Genet.">
        <title>A gene transfer agent and a dynamic repertoire of secretion systems hold the keys to the explosive radiation of the emerging pathogen Bartonella.</title>
        <authorList>
            <person name="Guy L."/>
            <person name="Nystedt B."/>
            <person name="Toft C."/>
            <person name="Zaremba-Niedzwiedzka K."/>
            <person name="Berglund E.C."/>
            <person name="Granberg F."/>
            <person name="Naslund K."/>
            <person name="Eriksson A.S."/>
            <person name="Andersson S.G."/>
        </authorList>
    </citation>
    <scope>NUCLEOTIDE SEQUENCE [LARGE SCALE GENOMIC DNA]</scope>
    <source>
        <strain evidence="3">m02</strain>
    </source>
</reference>
<dbReference type="PATRIC" id="fig|1094492.3.peg.169"/>
<evidence type="ECO:0000256" key="1">
    <source>
        <dbReference type="SAM" id="MobiDB-lite"/>
    </source>
</evidence>
<gene>
    <name evidence="2" type="ORF">m02_01610</name>
</gene>
<comment type="caution">
    <text evidence="2">The sequence shown here is derived from an EMBL/GenBank/DDBJ whole genome shotgun (WGS) entry which is preliminary data.</text>
</comment>
<name>N6UPF1_9HYPH</name>
<protein>
    <recommendedName>
        <fullName evidence="4">Lipoprotein</fullName>
    </recommendedName>
</protein>
<feature type="compositionally biased region" description="Polar residues" evidence="1">
    <location>
        <begin position="82"/>
        <end position="94"/>
    </location>
</feature>
<accession>N6UPF1</accession>
<evidence type="ECO:0000313" key="3">
    <source>
        <dbReference type="Proteomes" id="UP000014026"/>
    </source>
</evidence>
<feature type="region of interest" description="Disordered" evidence="1">
    <location>
        <begin position="119"/>
        <end position="166"/>
    </location>
</feature>
<dbReference type="EMBL" id="AGWB01000001">
    <property type="protein sequence ID" value="ENN94234.1"/>
    <property type="molecule type" value="Genomic_DNA"/>
</dbReference>